<dbReference type="RefSeq" id="XP_056488403.1">
    <property type="nucleotide sequence ID" value="XM_056631142.1"/>
</dbReference>
<evidence type="ECO:0000313" key="1">
    <source>
        <dbReference type="EMBL" id="KAJ5394718.1"/>
    </source>
</evidence>
<comment type="caution">
    <text evidence="1">The sequence shown here is derived from an EMBL/GenBank/DDBJ whole genome shotgun (WGS) entry which is preliminary data.</text>
</comment>
<protein>
    <submittedName>
        <fullName evidence="1">Uncharacterized protein</fullName>
    </submittedName>
</protein>
<dbReference type="OrthoDB" id="5324651at2759"/>
<keyword evidence="2" id="KW-1185">Reference proteome</keyword>
<evidence type="ECO:0000313" key="2">
    <source>
        <dbReference type="Proteomes" id="UP001147747"/>
    </source>
</evidence>
<accession>A0A9W9W0K1</accession>
<organism evidence="1 2">
    <name type="scientific">Penicillium cosmopolitanum</name>
    <dbReference type="NCBI Taxonomy" id="1131564"/>
    <lineage>
        <taxon>Eukaryota</taxon>
        <taxon>Fungi</taxon>
        <taxon>Dikarya</taxon>
        <taxon>Ascomycota</taxon>
        <taxon>Pezizomycotina</taxon>
        <taxon>Eurotiomycetes</taxon>
        <taxon>Eurotiomycetidae</taxon>
        <taxon>Eurotiales</taxon>
        <taxon>Aspergillaceae</taxon>
        <taxon>Penicillium</taxon>
    </lineage>
</organism>
<reference evidence="1" key="2">
    <citation type="journal article" date="2023" name="IMA Fungus">
        <title>Comparative genomic study of the Penicillium genus elucidates a diverse pangenome and 15 lateral gene transfer events.</title>
        <authorList>
            <person name="Petersen C."/>
            <person name="Sorensen T."/>
            <person name="Nielsen M.R."/>
            <person name="Sondergaard T.E."/>
            <person name="Sorensen J.L."/>
            <person name="Fitzpatrick D.A."/>
            <person name="Frisvad J.C."/>
            <person name="Nielsen K.L."/>
        </authorList>
    </citation>
    <scope>NUCLEOTIDE SEQUENCE</scope>
    <source>
        <strain evidence="1">IBT 29677</strain>
    </source>
</reference>
<gene>
    <name evidence="1" type="ORF">N7509_006505</name>
</gene>
<name>A0A9W9W0K1_9EURO</name>
<dbReference type="Proteomes" id="UP001147747">
    <property type="component" value="Unassembled WGS sequence"/>
</dbReference>
<dbReference type="GeneID" id="81370122"/>
<reference evidence="1" key="1">
    <citation type="submission" date="2022-12" db="EMBL/GenBank/DDBJ databases">
        <authorList>
            <person name="Petersen C."/>
        </authorList>
    </citation>
    <scope>NUCLEOTIDE SEQUENCE</scope>
    <source>
        <strain evidence="1">IBT 29677</strain>
    </source>
</reference>
<dbReference type="EMBL" id="JAPZBU010000007">
    <property type="protein sequence ID" value="KAJ5394718.1"/>
    <property type="molecule type" value="Genomic_DNA"/>
</dbReference>
<sequence>MILQTMQRHLEHSAFQFVQKWLLPQPLAVGWTCPEVLELHKFFKFLAKNRLKISSEKCRANITTVQNLCHSIASIRHAAVHRLTQDRDSLLEMVYAAIEFCLCIGESPDAEGPGHFFRFLQNTLPKQPIILSHVRNHRMGILGRLCGTRPHTYGSQSKVSA</sequence>
<proteinExistence type="predicted"/>
<dbReference type="AlphaFoldDB" id="A0A9W9W0K1"/>